<reference evidence="2 3" key="1">
    <citation type="submission" date="2024-02" db="EMBL/GenBank/DDBJ databases">
        <title>A draft genome for the cacao thread blight pathogen Marasmius crinis-equi.</title>
        <authorList>
            <person name="Cohen S.P."/>
            <person name="Baruah I.K."/>
            <person name="Amoako-Attah I."/>
            <person name="Bukari Y."/>
            <person name="Meinhardt L.W."/>
            <person name="Bailey B.A."/>
        </authorList>
    </citation>
    <scope>NUCLEOTIDE SEQUENCE [LARGE SCALE GENOMIC DNA]</scope>
    <source>
        <strain evidence="2 3">GH-76</strain>
    </source>
</reference>
<name>A0ABR3FFP8_9AGAR</name>
<dbReference type="EMBL" id="JBAHYK010000426">
    <property type="protein sequence ID" value="KAL0574142.1"/>
    <property type="molecule type" value="Genomic_DNA"/>
</dbReference>
<proteinExistence type="predicted"/>
<evidence type="ECO:0000256" key="1">
    <source>
        <dbReference type="SAM" id="MobiDB-lite"/>
    </source>
</evidence>
<organism evidence="2 3">
    <name type="scientific">Marasmius crinis-equi</name>
    <dbReference type="NCBI Taxonomy" id="585013"/>
    <lineage>
        <taxon>Eukaryota</taxon>
        <taxon>Fungi</taxon>
        <taxon>Dikarya</taxon>
        <taxon>Basidiomycota</taxon>
        <taxon>Agaricomycotina</taxon>
        <taxon>Agaricomycetes</taxon>
        <taxon>Agaricomycetidae</taxon>
        <taxon>Agaricales</taxon>
        <taxon>Marasmiineae</taxon>
        <taxon>Marasmiaceae</taxon>
        <taxon>Marasmius</taxon>
    </lineage>
</organism>
<feature type="region of interest" description="Disordered" evidence="1">
    <location>
        <begin position="76"/>
        <end position="110"/>
    </location>
</feature>
<feature type="compositionally biased region" description="Polar residues" evidence="1">
    <location>
        <begin position="77"/>
        <end position="110"/>
    </location>
</feature>
<evidence type="ECO:0000313" key="2">
    <source>
        <dbReference type="EMBL" id="KAL0574142.1"/>
    </source>
</evidence>
<comment type="caution">
    <text evidence="2">The sequence shown here is derived from an EMBL/GenBank/DDBJ whole genome shotgun (WGS) entry which is preliminary data.</text>
</comment>
<protein>
    <submittedName>
        <fullName evidence="2">Uncharacterized protein</fullName>
    </submittedName>
</protein>
<accession>A0ABR3FFP8</accession>
<sequence>MATRPPLATVPQAQQQANTNGLCDYCNQKPKFSNHNYCSKKCASQAVNLCNYCQKKPKFQNFDFCGKTCASLAQAGGNAQQQPRPQASSGKSTNPPGASRGSKNQNAQQNGTIDPMQVAKLVIQHIPQLQSLLNPPQSHAAAQPVYQASSVPASSQPVNLQTAAKLAASSILGNTSRSAPQGFPNAAGAASISSINMPAPSSQKQNAQCRIPDCGKPVHIDPNGMNTSEYCSMSHRQEAVSTGLVEPCIMCLDLPQSEMDYFCGRACREEALDKQLIPARDDD</sequence>
<evidence type="ECO:0000313" key="3">
    <source>
        <dbReference type="Proteomes" id="UP001465976"/>
    </source>
</evidence>
<keyword evidence="3" id="KW-1185">Reference proteome</keyword>
<dbReference type="Proteomes" id="UP001465976">
    <property type="component" value="Unassembled WGS sequence"/>
</dbReference>
<gene>
    <name evidence="2" type="ORF">V5O48_007805</name>
</gene>